<dbReference type="Proteomes" id="UP001054889">
    <property type="component" value="Unassembled WGS sequence"/>
</dbReference>
<dbReference type="InterPro" id="IPR003011">
    <property type="entry name" value="Cell_cycle_checkpoint_Rad1"/>
</dbReference>
<keyword evidence="7" id="KW-1185">Reference proteome</keyword>
<comment type="subcellular location">
    <subcellularLocation>
        <location evidence="1">Nucleus</location>
    </subcellularLocation>
</comment>
<evidence type="ECO:0000256" key="1">
    <source>
        <dbReference type="ARBA" id="ARBA00004123"/>
    </source>
</evidence>
<sequence length="306" mass="34196">MSSSTSGRDDDAPDLVCQLDCVHGMVEALSSARWKRHQDAVMELSQHGVVITVEESGCLQAKVFLKRELFVEYEYAGQGRVRFGLSLGLLIDCLNIFSSPGHASAVEIRYPGPDMQLLLKSVGSPDACMYAEIRTRIPDTVSWDFQFEHAGNTPVTFTVKSAILKESIDDLEWPGSNIQIQMQPDPPSVILKGEGHGDLQIEYPYYANTDLLIAFQCDREVSYRYKYKFLRATTSNIPSSVIKENRGTKVQIGRGGMLKIQHLISVARPGMPYYRNIAGGDDQTSRIVYVEFFVKPEEDDNTVNDA</sequence>
<dbReference type="InterPro" id="IPR046938">
    <property type="entry name" value="DNA_clamp_sf"/>
</dbReference>
<protein>
    <recommendedName>
        <fullName evidence="8">Cell cycle checkpoint protein RAD1</fullName>
    </recommendedName>
</protein>
<evidence type="ECO:0000313" key="7">
    <source>
        <dbReference type="Proteomes" id="UP001054889"/>
    </source>
</evidence>
<dbReference type="Gene3D" id="3.70.10.10">
    <property type="match status" value="1"/>
</dbReference>
<dbReference type="GO" id="GO:0030896">
    <property type="term" value="C:checkpoint clamp complex"/>
    <property type="evidence" value="ECO:0007669"/>
    <property type="project" value="TreeGrafter"/>
</dbReference>
<comment type="similarity">
    <text evidence="2">Belongs to the rad1 family.</text>
</comment>
<dbReference type="GO" id="GO:0000077">
    <property type="term" value="P:DNA damage checkpoint signaling"/>
    <property type="evidence" value="ECO:0007669"/>
    <property type="project" value="InterPro"/>
</dbReference>
<dbReference type="PANTHER" id="PTHR10870">
    <property type="entry name" value="CELL CYCLE CHECKPOINT PROTEIN RAD1"/>
    <property type="match status" value="1"/>
</dbReference>
<dbReference type="SUPFAM" id="SSF55979">
    <property type="entry name" value="DNA clamp"/>
    <property type="match status" value="1"/>
</dbReference>
<name>A0AAV5CRN3_ELECO</name>
<keyword evidence="4" id="KW-0234">DNA repair</keyword>
<gene>
    <name evidence="6" type="primary">ga18278</name>
    <name evidence="6" type="ORF">PR202_ga18278</name>
</gene>
<dbReference type="PRINTS" id="PR01246">
    <property type="entry name" value="RAD1REPAIR"/>
</dbReference>
<reference evidence="6" key="2">
    <citation type="submission" date="2021-12" db="EMBL/GenBank/DDBJ databases">
        <title>Resequencing data analysis of finger millet.</title>
        <authorList>
            <person name="Hatakeyama M."/>
            <person name="Aluri S."/>
            <person name="Balachadran M.T."/>
            <person name="Sivarajan S.R."/>
            <person name="Poveda L."/>
            <person name="Shimizu-Inatsugi R."/>
            <person name="Schlapbach R."/>
            <person name="Sreeman S.M."/>
            <person name="Shimizu K.K."/>
        </authorList>
    </citation>
    <scope>NUCLEOTIDE SEQUENCE</scope>
</reference>
<evidence type="ECO:0000256" key="2">
    <source>
        <dbReference type="ARBA" id="ARBA00010991"/>
    </source>
</evidence>
<dbReference type="PANTHER" id="PTHR10870:SF0">
    <property type="entry name" value="CELL CYCLE CHECKPOINT PROTEIN RAD1"/>
    <property type="match status" value="1"/>
</dbReference>
<keyword evidence="3" id="KW-0227">DNA damage</keyword>
<dbReference type="EMBL" id="BQKI01000008">
    <property type="protein sequence ID" value="GJN01044.1"/>
    <property type="molecule type" value="Genomic_DNA"/>
</dbReference>
<evidence type="ECO:0000256" key="4">
    <source>
        <dbReference type="ARBA" id="ARBA00023204"/>
    </source>
</evidence>
<evidence type="ECO:0000313" key="6">
    <source>
        <dbReference type="EMBL" id="GJN01044.1"/>
    </source>
</evidence>
<dbReference type="AlphaFoldDB" id="A0AAV5CRN3"/>
<proteinExistence type="inferred from homology"/>
<dbReference type="CDD" id="cd00577">
    <property type="entry name" value="PCNA"/>
    <property type="match status" value="1"/>
</dbReference>
<evidence type="ECO:0000256" key="5">
    <source>
        <dbReference type="ARBA" id="ARBA00023242"/>
    </source>
</evidence>
<organism evidence="6 7">
    <name type="scientific">Eleusine coracana subsp. coracana</name>
    <dbReference type="NCBI Taxonomy" id="191504"/>
    <lineage>
        <taxon>Eukaryota</taxon>
        <taxon>Viridiplantae</taxon>
        <taxon>Streptophyta</taxon>
        <taxon>Embryophyta</taxon>
        <taxon>Tracheophyta</taxon>
        <taxon>Spermatophyta</taxon>
        <taxon>Magnoliopsida</taxon>
        <taxon>Liliopsida</taxon>
        <taxon>Poales</taxon>
        <taxon>Poaceae</taxon>
        <taxon>PACMAD clade</taxon>
        <taxon>Chloridoideae</taxon>
        <taxon>Cynodonteae</taxon>
        <taxon>Eleusininae</taxon>
        <taxon>Eleusine</taxon>
    </lineage>
</organism>
<evidence type="ECO:0000256" key="3">
    <source>
        <dbReference type="ARBA" id="ARBA00022763"/>
    </source>
</evidence>
<keyword evidence="5" id="KW-0539">Nucleus</keyword>
<reference evidence="6" key="1">
    <citation type="journal article" date="2018" name="DNA Res.">
        <title>Multiple hybrid de novo genome assembly of finger millet, an orphan allotetraploid crop.</title>
        <authorList>
            <person name="Hatakeyama M."/>
            <person name="Aluri S."/>
            <person name="Balachadran M.T."/>
            <person name="Sivarajan S.R."/>
            <person name="Patrignani A."/>
            <person name="Gruter S."/>
            <person name="Poveda L."/>
            <person name="Shimizu-Inatsugi R."/>
            <person name="Baeten J."/>
            <person name="Francoijs K.J."/>
            <person name="Nataraja K.N."/>
            <person name="Reddy Y.A.N."/>
            <person name="Phadnis S."/>
            <person name="Ravikumar R.L."/>
            <person name="Schlapbach R."/>
            <person name="Sreeman S.M."/>
            <person name="Shimizu K.K."/>
        </authorList>
    </citation>
    <scope>NUCLEOTIDE SEQUENCE</scope>
</reference>
<dbReference type="InterPro" id="IPR003021">
    <property type="entry name" value="Rad1_Rec1_Rad17"/>
</dbReference>
<dbReference type="Pfam" id="PF02144">
    <property type="entry name" value="Rad1"/>
    <property type="match status" value="1"/>
</dbReference>
<dbReference type="GO" id="GO:0006281">
    <property type="term" value="P:DNA repair"/>
    <property type="evidence" value="ECO:0007669"/>
    <property type="project" value="UniProtKB-KW"/>
</dbReference>
<accession>A0AAV5CRN3</accession>
<comment type="caution">
    <text evidence="6">The sequence shown here is derived from an EMBL/GenBank/DDBJ whole genome shotgun (WGS) entry which is preliminary data.</text>
</comment>
<dbReference type="FunFam" id="3.70.10.10:FF:000011">
    <property type="entry name" value="Damaged DNA binding protein"/>
    <property type="match status" value="1"/>
</dbReference>
<evidence type="ECO:0008006" key="8">
    <source>
        <dbReference type="Google" id="ProtNLM"/>
    </source>
</evidence>